<protein>
    <recommendedName>
        <fullName evidence="3">RNA polymerase I-specific transcription initiation factor RRN3</fullName>
    </recommendedName>
</protein>
<dbReference type="AlphaFoldDB" id="A0AAV2TEX0"/>
<sequence>MTLCDRSPCLSTGFNLADVWYHVSGQEDKLDKPTVSSRLQYMPQPSEALYRAMDLDDDSDLSNIAEAVRKWNSDDFPSFASCVTKLLDPQSQPSDALGTLLRSLQNAVYILPVHLAKQLCECFYEPHIWTVCGDPVPAETTKLLLTLSAQFPCLLFTICNILLRLLFPKPPCGSSNLIHCCSYQSVVKTFLKGLLSAVPQAETVLVDQMIQNFPNWRKPTAEILIATYNTFHLISTIDYCSLFSDASKQKLVAFLCEFTIELELNPENCAFVELNASSVLPTGLEYTTDPVGRKCIADYVERFLDEITPESNKHWIKLEMVTWLILSHMHFVCSCGATERPKAKPTLNWNLLCSIYRRLRDIFTQHIIPVRMRVVAFPLICFYVCSLRKGLPVSFSESLWNSVKDVQQDIGTRINALSYLTWGMARLKCFFADLVIELLVDMTSWCIDYAYQHRNVSCYNCKGEIGSENSIYHAVCGSVFYSIVQLHAILLDSKPNRMRLEHLPLAQIKLSHLSPWSNMLPELRWAFREVASTYKISCYPLGFSQPDQEEPCLEMKPETLEQVKPGEWFSLFSSGPSLTLSQPFLQSIVRRCVVGKQFTSGNPVMTRKFRASLKRHRCKRAGVDVSKFACIVKDV</sequence>
<comment type="caution">
    <text evidence="1">The sequence shown here is derived from an EMBL/GenBank/DDBJ whole genome shotgun (WGS) entry which is preliminary data.</text>
</comment>
<proteinExistence type="predicted"/>
<evidence type="ECO:0000313" key="2">
    <source>
        <dbReference type="Proteomes" id="UP001497525"/>
    </source>
</evidence>
<evidence type="ECO:0000313" key="1">
    <source>
        <dbReference type="EMBL" id="CAL5134689.1"/>
    </source>
</evidence>
<reference evidence="1" key="1">
    <citation type="submission" date="2024-06" db="EMBL/GenBank/DDBJ databases">
        <authorList>
            <person name="Liu X."/>
            <person name="Lenzi L."/>
            <person name="Haldenby T S."/>
            <person name="Uol C."/>
        </authorList>
    </citation>
    <scope>NUCLEOTIDE SEQUENCE</scope>
</reference>
<accession>A0AAV2TEX0</accession>
<dbReference type="GO" id="GO:0001181">
    <property type="term" value="F:RNA polymerase I general transcription initiation factor activity"/>
    <property type="evidence" value="ECO:0007669"/>
    <property type="project" value="InterPro"/>
</dbReference>
<name>A0AAV2TEX0_CALDB</name>
<dbReference type="Proteomes" id="UP001497525">
    <property type="component" value="Unassembled WGS sequence"/>
</dbReference>
<dbReference type="PANTHER" id="PTHR12790">
    <property type="entry name" value="TRANSCRIPTION INITIATION FACTOR IA RRN3"/>
    <property type="match status" value="1"/>
</dbReference>
<dbReference type="Pfam" id="PF05327">
    <property type="entry name" value="RRN3"/>
    <property type="match status" value="1"/>
</dbReference>
<evidence type="ECO:0008006" key="3">
    <source>
        <dbReference type="Google" id="ProtNLM"/>
    </source>
</evidence>
<dbReference type="InterPro" id="IPR007991">
    <property type="entry name" value="RNA_pol_I_trans_ini_fac_RRN3"/>
</dbReference>
<gene>
    <name evidence="1" type="ORF">CDAUBV1_LOCUS8542</name>
</gene>
<organism evidence="1 2">
    <name type="scientific">Calicophoron daubneyi</name>
    <name type="common">Rumen fluke</name>
    <name type="synonym">Paramphistomum daubneyi</name>
    <dbReference type="NCBI Taxonomy" id="300641"/>
    <lineage>
        <taxon>Eukaryota</taxon>
        <taxon>Metazoa</taxon>
        <taxon>Spiralia</taxon>
        <taxon>Lophotrochozoa</taxon>
        <taxon>Platyhelminthes</taxon>
        <taxon>Trematoda</taxon>
        <taxon>Digenea</taxon>
        <taxon>Plagiorchiida</taxon>
        <taxon>Pronocephalata</taxon>
        <taxon>Paramphistomoidea</taxon>
        <taxon>Paramphistomidae</taxon>
        <taxon>Calicophoron</taxon>
    </lineage>
</organism>
<dbReference type="GO" id="GO:0006361">
    <property type="term" value="P:transcription initiation at RNA polymerase I promoter"/>
    <property type="evidence" value="ECO:0007669"/>
    <property type="project" value="InterPro"/>
</dbReference>
<dbReference type="EMBL" id="CAXLJL010000223">
    <property type="protein sequence ID" value="CAL5134689.1"/>
    <property type="molecule type" value="Genomic_DNA"/>
</dbReference>